<feature type="region of interest" description="Disordered" evidence="1">
    <location>
        <begin position="1"/>
        <end position="59"/>
    </location>
</feature>
<dbReference type="EMBL" id="JAFIMR010000008">
    <property type="protein sequence ID" value="KAI1875474.1"/>
    <property type="molecule type" value="Genomic_DNA"/>
</dbReference>
<protein>
    <recommendedName>
        <fullName evidence="4">BZIP transcription factor</fullName>
    </recommendedName>
</protein>
<dbReference type="PANTHER" id="PTHR37012:SF2">
    <property type="entry name" value="BZIP DOMAIN-CONTAINING PROTEIN-RELATED"/>
    <property type="match status" value="1"/>
</dbReference>
<dbReference type="SUPFAM" id="SSF57959">
    <property type="entry name" value="Leucine zipper domain"/>
    <property type="match status" value="1"/>
</dbReference>
<dbReference type="OrthoDB" id="3535998at2759"/>
<evidence type="ECO:0000313" key="3">
    <source>
        <dbReference type="Proteomes" id="UP000829685"/>
    </source>
</evidence>
<dbReference type="PANTHER" id="PTHR37012">
    <property type="entry name" value="B-ZIP TRANSCRIPTION FACTOR (EUROFUNG)-RELATED"/>
    <property type="match status" value="1"/>
</dbReference>
<reference evidence="2" key="1">
    <citation type="submission" date="2021-03" db="EMBL/GenBank/DDBJ databases">
        <title>Revisited historic fungal species revealed as producer of novel bioactive compounds through whole genome sequencing and comparative genomics.</title>
        <authorList>
            <person name="Vignolle G.A."/>
            <person name="Hochenegger N."/>
            <person name="Mach R.L."/>
            <person name="Mach-Aigner A.R."/>
            <person name="Javad Rahimi M."/>
            <person name="Salim K.A."/>
            <person name="Chan C.M."/>
            <person name="Lim L.B.L."/>
            <person name="Cai F."/>
            <person name="Druzhinina I.S."/>
            <person name="U'Ren J.M."/>
            <person name="Derntl C."/>
        </authorList>
    </citation>
    <scope>NUCLEOTIDE SEQUENCE</scope>
    <source>
        <strain evidence="2">TUCIM 5799</strain>
    </source>
</reference>
<evidence type="ECO:0008006" key="4">
    <source>
        <dbReference type="Google" id="ProtNLM"/>
    </source>
</evidence>
<keyword evidence="3" id="KW-1185">Reference proteome</keyword>
<comment type="caution">
    <text evidence="2">The sequence shown here is derived from an EMBL/GenBank/DDBJ whole genome shotgun (WGS) entry which is preliminary data.</text>
</comment>
<dbReference type="Gene3D" id="1.20.5.170">
    <property type="match status" value="1"/>
</dbReference>
<dbReference type="CDD" id="cd14688">
    <property type="entry name" value="bZIP_YAP"/>
    <property type="match status" value="1"/>
</dbReference>
<evidence type="ECO:0000313" key="2">
    <source>
        <dbReference type="EMBL" id="KAI1875474.1"/>
    </source>
</evidence>
<dbReference type="AlphaFoldDB" id="A0A9Q0ASI2"/>
<dbReference type="InterPro" id="IPR046347">
    <property type="entry name" value="bZIP_sf"/>
</dbReference>
<name>A0A9Q0ASI2_9PEZI</name>
<dbReference type="Pfam" id="PF11905">
    <property type="entry name" value="DUF3425"/>
    <property type="match status" value="1"/>
</dbReference>
<dbReference type="InterPro" id="IPR021833">
    <property type="entry name" value="DUF3425"/>
</dbReference>
<gene>
    <name evidence="2" type="ORF">JX265_004532</name>
</gene>
<feature type="compositionally biased region" description="Polar residues" evidence="1">
    <location>
        <begin position="30"/>
        <end position="45"/>
    </location>
</feature>
<evidence type="ECO:0000256" key="1">
    <source>
        <dbReference type="SAM" id="MobiDB-lite"/>
    </source>
</evidence>
<accession>A0A9Q0ASI2</accession>
<organism evidence="2 3">
    <name type="scientific">Neoarthrinium moseri</name>
    <dbReference type="NCBI Taxonomy" id="1658444"/>
    <lineage>
        <taxon>Eukaryota</taxon>
        <taxon>Fungi</taxon>
        <taxon>Dikarya</taxon>
        <taxon>Ascomycota</taxon>
        <taxon>Pezizomycotina</taxon>
        <taxon>Sordariomycetes</taxon>
        <taxon>Xylariomycetidae</taxon>
        <taxon>Amphisphaeriales</taxon>
        <taxon>Apiosporaceae</taxon>
        <taxon>Neoarthrinium</taxon>
    </lineage>
</organism>
<sequence>MTRSTSDSSKSSKRKGEYPHVGSTVRPPTLTGSFPGTRSVSTLTPAQLARKRANDREAQRAIRARTKEHIENLERELEELRSTQNRDETVQDLLRKNRALEEELHRLRENMGIAAGGPRGFYPPSYQSPTPRHTAPGPASDYPGVDMNAYDSMHNSSDGWPSVVPGTIPSTVSSPSSSGATDDIGSTYFPTSAPSILDRPGLSSAMNSPTVSCISGKTGFDDIKPEVRHRVPATQHPLSSSSLPATSAMEHVPHVLPGVSNSMNNFGGAAYWETPGLITPPLDHSETLLAGYIHDCRRLVTMAGVSPHPEVIFGPACPNIRRLIETHWNLASIVQQTPLPASPPPHPLVELASTIFDNENLAMTLERLGTFVLFQRILAWLIQPTQDTYNALGDYFIPRPSQRTTPHSQWVDLLLWGQLRDSVIQRQEVYANAEFRQLYATSLRVLNWSGGPSQALVPDHSSGSIYLTNSFINHVLNIGNWALEERFFRRYPELSGMVPMVRQGF</sequence>
<dbReference type="GO" id="GO:0003700">
    <property type="term" value="F:DNA-binding transcription factor activity"/>
    <property type="evidence" value="ECO:0007669"/>
    <property type="project" value="InterPro"/>
</dbReference>
<feature type="region of interest" description="Disordered" evidence="1">
    <location>
        <begin position="115"/>
        <end position="146"/>
    </location>
</feature>
<dbReference type="Proteomes" id="UP000829685">
    <property type="component" value="Unassembled WGS sequence"/>
</dbReference>
<proteinExistence type="predicted"/>